<dbReference type="OrthoDB" id="3541996at2"/>
<reference evidence="1 2" key="1">
    <citation type="submission" date="2019-10" db="EMBL/GenBank/DDBJ databases">
        <title>Nonomuraea sp. nov., isolated from Phyllanthus amarus.</title>
        <authorList>
            <person name="Klykleung N."/>
            <person name="Tanasupawat S."/>
        </authorList>
    </citation>
    <scope>NUCLEOTIDE SEQUENCE [LARGE SCALE GENOMIC DNA]</scope>
    <source>
        <strain evidence="1 2">PA1-10</strain>
    </source>
</reference>
<dbReference type="EMBL" id="VDLX02000028">
    <property type="protein sequence ID" value="KAB8186929.1"/>
    <property type="molecule type" value="Genomic_DNA"/>
</dbReference>
<name>A0A5C4V607_9ACTN</name>
<gene>
    <name evidence="1" type="ORF">FH608_046425</name>
</gene>
<sequence>MTPQQLHAALDERRRTLGLPWWRVAIQLQISGVFLNRMRHGHLSKPLRARVEAWLGEAS</sequence>
<protein>
    <recommendedName>
        <fullName evidence="3">XRE family transcriptional regulator</fullName>
    </recommendedName>
</protein>
<keyword evidence="2" id="KW-1185">Reference proteome</keyword>
<dbReference type="RefSeq" id="WP_139637593.1">
    <property type="nucleotide sequence ID" value="NZ_VDLX02000028.1"/>
</dbReference>
<dbReference type="AlphaFoldDB" id="A0A5C4V607"/>
<evidence type="ECO:0008006" key="3">
    <source>
        <dbReference type="Google" id="ProtNLM"/>
    </source>
</evidence>
<evidence type="ECO:0000313" key="2">
    <source>
        <dbReference type="Proteomes" id="UP000312512"/>
    </source>
</evidence>
<dbReference type="Proteomes" id="UP000312512">
    <property type="component" value="Unassembled WGS sequence"/>
</dbReference>
<evidence type="ECO:0000313" key="1">
    <source>
        <dbReference type="EMBL" id="KAB8186929.1"/>
    </source>
</evidence>
<accession>A0A5C4V607</accession>
<organism evidence="1 2">
    <name type="scientific">Nonomuraea phyllanthi</name>
    <dbReference type="NCBI Taxonomy" id="2219224"/>
    <lineage>
        <taxon>Bacteria</taxon>
        <taxon>Bacillati</taxon>
        <taxon>Actinomycetota</taxon>
        <taxon>Actinomycetes</taxon>
        <taxon>Streptosporangiales</taxon>
        <taxon>Streptosporangiaceae</taxon>
        <taxon>Nonomuraea</taxon>
    </lineage>
</organism>
<comment type="caution">
    <text evidence="1">The sequence shown here is derived from an EMBL/GenBank/DDBJ whole genome shotgun (WGS) entry which is preliminary data.</text>
</comment>
<proteinExistence type="predicted"/>